<name>A0AAN4Z8A3_9BILA</name>
<sequence length="146" mass="16264">LTLLHLTRDSNNNTIREVLRQGDEPQQKQSPLLSECCRDELSIVPLDADHSTCRSVVSTESPLQDLYELSPAHSSNLPSSQSTLRAHESDDRFLFSTREIFVSTPTGKRICLNVNASDTVKIIKEKIQEKEGIPPAGQIIVYGGKY</sequence>
<dbReference type="InterPro" id="IPR000626">
    <property type="entry name" value="Ubiquitin-like_dom"/>
</dbReference>
<dbReference type="SUPFAM" id="SSF54236">
    <property type="entry name" value="Ubiquitin-like"/>
    <property type="match status" value="1"/>
</dbReference>
<dbReference type="PROSITE" id="PS50053">
    <property type="entry name" value="UBIQUITIN_2"/>
    <property type="match status" value="1"/>
</dbReference>
<protein>
    <recommendedName>
        <fullName evidence="1">Ubiquitin-like domain-containing protein</fullName>
    </recommendedName>
</protein>
<evidence type="ECO:0000259" key="1">
    <source>
        <dbReference type="PROSITE" id="PS50053"/>
    </source>
</evidence>
<accession>A0AAN4Z8A3</accession>
<keyword evidence="3" id="KW-1185">Reference proteome</keyword>
<feature type="domain" description="Ubiquitin-like" evidence="1">
    <location>
        <begin position="98"/>
        <end position="146"/>
    </location>
</feature>
<dbReference type="PRINTS" id="PR00348">
    <property type="entry name" value="UBIQUITIN"/>
</dbReference>
<feature type="non-terminal residue" evidence="2">
    <location>
        <position position="146"/>
    </location>
</feature>
<gene>
    <name evidence="2" type="ORF">PMAYCL1PPCAC_05409</name>
</gene>
<dbReference type="Pfam" id="PF00240">
    <property type="entry name" value="ubiquitin"/>
    <property type="match status" value="1"/>
</dbReference>
<dbReference type="InterPro" id="IPR050158">
    <property type="entry name" value="Ubiquitin_ubiquitin-like"/>
</dbReference>
<proteinExistence type="predicted"/>
<dbReference type="InterPro" id="IPR029071">
    <property type="entry name" value="Ubiquitin-like_domsf"/>
</dbReference>
<dbReference type="Proteomes" id="UP001328107">
    <property type="component" value="Unassembled WGS sequence"/>
</dbReference>
<dbReference type="Gene3D" id="3.10.20.90">
    <property type="entry name" value="Phosphatidylinositol 3-kinase Catalytic Subunit, Chain A, domain 1"/>
    <property type="match status" value="1"/>
</dbReference>
<organism evidence="2 3">
    <name type="scientific">Pristionchus mayeri</name>
    <dbReference type="NCBI Taxonomy" id="1317129"/>
    <lineage>
        <taxon>Eukaryota</taxon>
        <taxon>Metazoa</taxon>
        <taxon>Ecdysozoa</taxon>
        <taxon>Nematoda</taxon>
        <taxon>Chromadorea</taxon>
        <taxon>Rhabditida</taxon>
        <taxon>Rhabditina</taxon>
        <taxon>Diplogasteromorpha</taxon>
        <taxon>Diplogasteroidea</taxon>
        <taxon>Neodiplogasteridae</taxon>
        <taxon>Pristionchus</taxon>
    </lineage>
</organism>
<evidence type="ECO:0000313" key="3">
    <source>
        <dbReference type="Proteomes" id="UP001328107"/>
    </source>
</evidence>
<reference evidence="3" key="1">
    <citation type="submission" date="2022-10" db="EMBL/GenBank/DDBJ databases">
        <title>Genome assembly of Pristionchus species.</title>
        <authorList>
            <person name="Yoshida K."/>
            <person name="Sommer R.J."/>
        </authorList>
    </citation>
    <scope>NUCLEOTIDE SEQUENCE [LARGE SCALE GENOMIC DNA]</scope>
    <source>
        <strain evidence="3">RS5460</strain>
    </source>
</reference>
<comment type="caution">
    <text evidence="2">The sequence shown here is derived from an EMBL/GenBank/DDBJ whole genome shotgun (WGS) entry which is preliminary data.</text>
</comment>
<dbReference type="InterPro" id="IPR019956">
    <property type="entry name" value="Ubiquitin_dom"/>
</dbReference>
<dbReference type="PANTHER" id="PTHR10666">
    <property type="entry name" value="UBIQUITIN"/>
    <property type="match status" value="1"/>
</dbReference>
<dbReference type="EMBL" id="BTRK01000002">
    <property type="protein sequence ID" value="GMR35214.1"/>
    <property type="molecule type" value="Genomic_DNA"/>
</dbReference>
<evidence type="ECO:0000313" key="2">
    <source>
        <dbReference type="EMBL" id="GMR35214.1"/>
    </source>
</evidence>
<dbReference type="AlphaFoldDB" id="A0AAN4Z8A3"/>
<feature type="non-terminal residue" evidence="2">
    <location>
        <position position="1"/>
    </location>
</feature>